<accession>A0A437A4T9</accession>
<comment type="caution">
    <text evidence="1">The sequence shown here is derived from an EMBL/GenBank/DDBJ whole genome shotgun (WGS) entry which is preliminary data.</text>
</comment>
<proteinExistence type="predicted"/>
<reference evidence="1 2" key="1">
    <citation type="submission" date="2019-01" db="EMBL/GenBank/DDBJ databases">
        <title>Intercellular communication is required for trap formation in the nematode-trapping fungus Duddingtonia flagrans.</title>
        <authorList>
            <person name="Youssar L."/>
            <person name="Wernet V."/>
            <person name="Hensel N."/>
            <person name="Hildebrandt H.-G."/>
            <person name="Fischer R."/>
        </authorList>
    </citation>
    <scope>NUCLEOTIDE SEQUENCE [LARGE SCALE GENOMIC DNA]</scope>
    <source>
        <strain evidence="1 2">CBS H-5679</strain>
    </source>
</reference>
<dbReference type="VEuPathDB" id="FungiDB:DFL_004420"/>
<dbReference type="RefSeq" id="XP_067491673.1">
    <property type="nucleotide sequence ID" value="XM_067633513.1"/>
</dbReference>
<sequence length="102" mass="11339">MPRCNKLPTAEIQASVSTLCLDAFSRYKAAKAAGVLGETELNILYNEFMTLSSEMNMLTLQVSGLRSKSPKEGRPKAQLWLVAKSREMRFPRCPSAIMTGNR</sequence>
<gene>
    <name evidence="1" type="ORF">DFL_004420</name>
</gene>
<dbReference type="OrthoDB" id="5276293at2759"/>
<keyword evidence="2" id="KW-1185">Reference proteome</keyword>
<name>A0A437A4T9_ARTFL</name>
<dbReference type="Proteomes" id="UP000283090">
    <property type="component" value="Unassembled WGS sequence"/>
</dbReference>
<protein>
    <submittedName>
        <fullName evidence="1">Uncharacterized protein</fullName>
    </submittedName>
</protein>
<evidence type="ECO:0000313" key="2">
    <source>
        <dbReference type="Proteomes" id="UP000283090"/>
    </source>
</evidence>
<organism evidence="1 2">
    <name type="scientific">Arthrobotrys flagrans</name>
    <name type="common">Nematode-trapping fungus</name>
    <name type="synonym">Trichothecium flagrans</name>
    <dbReference type="NCBI Taxonomy" id="97331"/>
    <lineage>
        <taxon>Eukaryota</taxon>
        <taxon>Fungi</taxon>
        <taxon>Dikarya</taxon>
        <taxon>Ascomycota</taxon>
        <taxon>Pezizomycotina</taxon>
        <taxon>Orbiliomycetes</taxon>
        <taxon>Orbiliales</taxon>
        <taxon>Orbiliaceae</taxon>
        <taxon>Arthrobotrys</taxon>
    </lineage>
</organism>
<dbReference type="GeneID" id="93586731"/>
<dbReference type="EMBL" id="SAEB01000006">
    <property type="protein sequence ID" value="RVD86129.1"/>
    <property type="molecule type" value="Genomic_DNA"/>
</dbReference>
<dbReference type="AlphaFoldDB" id="A0A437A4T9"/>
<evidence type="ECO:0000313" key="1">
    <source>
        <dbReference type="EMBL" id="RVD86129.1"/>
    </source>
</evidence>